<dbReference type="Gene3D" id="2.60.120.10">
    <property type="entry name" value="Jelly Rolls"/>
    <property type="match status" value="1"/>
</dbReference>
<sequence>MEILTNISPSYRCFQDEEPFKVFKGLEKMPTVNTLDDLIQKLREVFQSDNVNIEYVRALMSSYKSKPSEWRKYAKFDRYRYTRNLVDSGNGKYNLMILCWGEGHGSAIHDHANSHCFMKMLQGSLTEVCFAWPQADNEEMKEIGRKELSLNSVCYINDSIGLHRVENPSNVEGAVSLHLYCPPYDKCTVFNQTTGQKSKAHVTFWSTYGERRNRDIQNRREPEDN</sequence>
<keyword evidence="5 11" id="KW-0479">Metal-binding</keyword>
<evidence type="ECO:0000256" key="2">
    <source>
        <dbReference type="ARBA" id="ARBA00004759"/>
    </source>
</evidence>
<organism evidence="13 14">
    <name type="scientific">Popillia japonica</name>
    <name type="common">Japanese beetle</name>
    <dbReference type="NCBI Taxonomy" id="7064"/>
    <lineage>
        <taxon>Eukaryota</taxon>
        <taxon>Metazoa</taxon>
        <taxon>Ecdysozoa</taxon>
        <taxon>Arthropoda</taxon>
        <taxon>Hexapoda</taxon>
        <taxon>Insecta</taxon>
        <taxon>Pterygota</taxon>
        <taxon>Neoptera</taxon>
        <taxon>Endopterygota</taxon>
        <taxon>Coleoptera</taxon>
        <taxon>Polyphaga</taxon>
        <taxon>Scarabaeiformia</taxon>
        <taxon>Scarabaeidae</taxon>
        <taxon>Rutelinae</taxon>
        <taxon>Popillia</taxon>
    </lineage>
</organism>
<dbReference type="PANTHER" id="PTHR12918">
    <property type="entry name" value="CYSTEINE DIOXYGENASE"/>
    <property type="match status" value="1"/>
</dbReference>
<dbReference type="InterPro" id="IPR014710">
    <property type="entry name" value="RmlC-like_jellyroll"/>
</dbReference>
<evidence type="ECO:0000256" key="11">
    <source>
        <dbReference type="PIRSR" id="PIRSR610300-51"/>
    </source>
</evidence>
<dbReference type="FunFam" id="2.60.120.10:FF:000045">
    <property type="entry name" value="Cysteine dioxygenase 1"/>
    <property type="match status" value="1"/>
</dbReference>
<dbReference type="Proteomes" id="UP001458880">
    <property type="component" value="Unassembled WGS sequence"/>
</dbReference>
<evidence type="ECO:0000313" key="14">
    <source>
        <dbReference type="Proteomes" id="UP001458880"/>
    </source>
</evidence>
<dbReference type="GO" id="GO:0042412">
    <property type="term" value="P:taurine biosynthetic process"/>
    <property type="evidence" value="ECO:0007669"/>
    <property type="project" value="UniProtKB-UniRule"/>
</dbReference>
<evidence type="ECO:0000256" key="4">
    <source>
        <dbReference type="ARBA" id="ARBA00013133"/>
    </source>
</evidence>
<dbReference type="Pfam" id="PF05995">
    <property type="entry name" value="CDO_I"/>
    <property type="match status" value="1"/>
</dbReference>
<keyword evidence="6 10" id="KW-0883">Thioether bond</keyword>
<evidence type="ECO:0000256" key="3">
    <source>
        <dbReference type="ARBA" id="ARBA00006622"/>
    </source>
</evidence>
<dbReference type="GO" id="GO:0019448">
    <property type="term" value="P:L-cysteine catabolic process"/>
    <property type="evidence" value="ECO:0007669"/>
    <property type="project" value="TreeGrafter"/>
</dbReference>
<comment type="cofactor">
    <cofactor evidence="12">
        <name>Fe cation</name>
        <dbReference type="ChEBI" id="CHEBI:24875"/>
    </cofactor>
    <text evidence="12">Binds 1 Fe cation per subunit.</text>
</comment>
<dbReference type="InterPro" id="IPR010300">
    <property type="entry name" value="CDO_1"/>
</dbReference>
<dbReference type="GO" id="GO:0017172">
    <property type="term" value="F:cysteine dioxygenase activity"/>
    <property type="evidence" value="ECO:0007669"/>
    <property type="project" value="UniProtKB-UniRule"/>
</dbReference>
<feature type="cross-link" description="3'-(S-cysteinyl)-tyrosine (Cys-Tyr)" evidence="10">
    <location>
        <begin position="116"/>
        <end position="180"/>
    </location>
</feature>
<evidence type="ECO:0000256" key="9">
    <source>
        <dbReference type="ARBA" id="ARBA00023004"/>
    </source>
</evidence>
<dbReference type="EC" id="1.13.11.20" evidence="4 12"/>
<proteinExistence type="inferred from homology"/>
<keyword evidence="14" id="KW-1185">Reference proteome</keyword>
<name>A0AAW1MZZ4_POPJA</name>
<evidence type="ECO:0000256" key="7">
    <source>
        <dbReference type="ARBA" id="ARBA00022964"/>
    </source>
</evidence>
<evidence type="ECO:0000256" key="1">
    <source>
        <dbReference type="ARBA" id="ARBA00000629"/>
    </source>
</evidence>
<keyword evidence="9 11" id="KW-0408">Iron</keyword>
<keyword evidence="8 12" id="KW-0560">Oxidoreductase</keyword>
<comment type="catalytic activity">
    <reaction evidence="1 12">
        <text>L-cysteine + O2 = 3-sulfino-L-alanine + H(+)</text>
        <dbReference type="Rhea" id="RHEA:20441"/>
        <dbReference type="ChEBI" id="CHEBI:15378"/>
        <dbReference type="ChEBI" id="CHEBI:15379"/>
        <dbReference type="ChEBI" id="CHEBI:35235"/>
        <dbReference type="ChEBI" id="CHEBI:61085"/>
        <dbReference type="EC" id="1.13.11.20"/>
    </reaction>
</comment>
<feature type="binding site" evidence="11">
    <location>
        <position position="163"/>
    </location>
    <ligand>
        <name>Fe cation</name>
        <dbReference type="ChEBI" id="CHEBI:24875"/>
        <note>catalytic</note>
    </ligand>
</feature>
<evidence type="ECO:0000256" key="12">
    <source>
        <dbReference type="RuleBase" id="RU366010"/>
    </source>
</evidence>
<dbReference type="AlphaFoldDB" id="A0AAW1MZZ4"/>
<comment type="caution">
    <text evidence="13">The sequence shown here is derived from an EMBL/GenBank/DDBJ whole genome shotgun (WGS) entry which is preliminary data.</text>
</comment>
<evidence type="ECO:0000256" key="5">
    <source>
        <dbReference type="ARBA" id="ARBA00022723"/>
    </source>
</evidence>
<evidence type="ECO:0000256" key="6">
    <source>
        <dbReference type="ARBA" id="ARBA00022784"/>
    </source>
</evidence>
<comment type="pathway">
    <text evidence="2 12">Organosulfur biosynthesis; taurine biosynthesis; hypotaurine from L-cysteine: step 1/2.</text>
</comment>
<dbReference type="EMBL" id="JASPKY010000024">
    <property type="protein sequence ID" value="KAK9751961.1"/>
    <property type="molecule type" value="Genomic_DNA"/>
</dbReference>
<dbReference type="InterPro" id="IPR011051">
    <property type="entry name" value="RmlC_Cupin_sf"/>
</dbReference>
<dbReference type="PANTHER" id="PTHR12918:SF1">
    <property type="entry name" value="CYSTEINE DIOXYGENASE TYPE 1"/>
    <property type="match status" value="1"/>
</dbReference>
<dbReference type="GO" id="GO:0008198">
    <property type="term" value="F:ferrous iron binding"/>
    <property type="evidence" value="ECO:0007669"/>
    <property type="project" value="UniProtKB-ARBA"/>
</dbReference>
<reference evidence="13 14" key="1">
    <citation type="journal article" date="2024" name="BMC Genomics">
        <title>De novo assembly and annotation of Popillia japonica's genome with initial clues to its potential as an invasive pest.</title>
        <authorList>
            <person name="Cucini C."/>
            <person name="Boschi S."/>
            <person name="Funari R."/>
            <person name="Cardaioli E."/>
            <person name="Iannotti N."/>
            <person name="Marturano G."/>
            <person name="Paoli F."/>
            <person name="Bruttini M."/>
            <person name="Carapelli A."/>
            <person name="Frati F."/>
            <person name="Nardi F."/>
        </authorList>
    </citation>
    <scope>NUCLEOTIDE SEQUENCE [LARGE SCALE GENOMIC DNA]</scope>
    <source>
        <strain evidence="13">DMR45628</strain>
    </source>
</reference>
<protein>
    <recommendedName>
        <fullName evidence="4 12">Cysteine dioxygenase</fullName>
        <ecNumber evidence="4 12">1.13.11.20</ecNumber>
    </recommendedName>
</protein>
<dbReference type="SUPFAM" id="SSF51182">
    <property type="entry name" value="RmlC-like cupins"/>
    <property type="match status" value="1"/>
</dbReference>
<evidence type="ECO:0000256" key="8">
    <source>
        <dbReference type="ARBA" id="ARBA00023002"/>
    </source>
</evidence>
<evidence type="ECO:0000256" key="10">
    <source>
        <dbReference type="PIRSR" id="PIRSR610300-50"/>
    </source>
</evidence>
<feature type="binding site" evidence="11">
    <location>
        <position position="109"/>
    </location>
    <ligand>
        <name>Fe cation</name>
        <dbReference type="ChEBI" id="CHEBI:24875"/>
        <note>catalytic</note>
    </ligand>
</feature>
<gene>
    <name evidence="13" type="ORF">QE152_g4617</name>
</gene>
<keyword evidence="7 12" id="KW-0223">Dioxygenase</keyword>
<evidence type="ECO:0000313" key="13">
    <source>
        <dbReference type="EMBL" id="KAK9751961.1"/>
    </source>
</evidence>
<comment type="similarity">
    <text evidence="3 12">Belongs to the cysteine dioxygenase family.</text>
</comment>
<dbReference type="CDD" id="cd10548">
    <property type="entry name" value="cupin_CDO"/>
    <property type="match status" value="1"/>
</dbReference>
<feature type="binding site" evidence="11">
    <location>
        <position position="111"/>
    </location>
    <ligand>
        <name>Fe cation</name>
        <dbReference type="ChEBI" id="CHEBI:24875"/>
        <note>catalytic</note>
    </ligand>
</feature>
<accession>A0AAW1MZZ4</accession>